<evidence type="ECO:0000313" key="5">
    <source>
        <dbReference type="EMBL" id="GAA2508907.1"/>
    </source>
</evidence>
<feature type="region of interest" description="Disordered" evidence="1">
    <location>
        <begin position="1"/>
        <end position="85"/>
    </location>
</feature>
<keyword evidence="2" id="KW-0472">Membrane</keyword>
<dbReference type="Proteomes" id="UP001501358">
    <property type="component" value="Unassembled WGS sequence"/>
</dbReference>
<dbReference type="SUPFAM" id="SSF81995">
    <property type="entry name" value="beta-sandwich domain of Sec23/24"/>
    <property type="match status" value="1"/>
</dbReference>
<dbReference type="InterPro" id="IPR026004">
    <property type="entry name" value="Septum_form"/>
</dbReference>
<accession>A0ABN3MU84</accession>
<evidence type="ECO:0000259" key="4">
    <source>
        <dbReference type="Pfam" id="PF13845"/>
    </source>
</evidence>
<evidence type="ECO:0000313" key="6">
    <source>
        <dbReference type="Proteomes" id="UP001501358"/>
    </source>
</evidence>
<proteinExistence type="predicted"/>
<dbReference type="Pfam" id="PF13828">
    <property type="entry name" value="DUF4190"/>
    <property type="match status" value="1"/>
</dbReference>
<gene>
    <name evidence="5" type="ORF">GCM10010406_51720</name>
</gene>
<feature type="compositionally biased region" description="Gly residues" evidence="1">
    <location>
        <begin position="27"/>
        <end position="36"/>
    </location>
</feature>
<feature type="domain" description="DUF4190" evidence="3">
    <location>
        <begin position="93"/>
        <end position="148"/>
    </location>
</feature>
<dbReference type="RefSeq" id="WP_344385822.1">
    <property type="nucleotide sequence ID" value="NZ_BAAATA010000046.1"/>
</dbReference>
<feature type="compositionally biased region" description="Low complexity" evidence="1">
    <location>
        <begin position="65"/>
        <end position="76"/>
    </location>
</feature>
<sequence>MPDTRDPRGNPGAAGGNTGFPPPPPGGGTGPYGGQQTGPYDGQPAGPYGGHPGGPYGGQPGGPYAGPYPGQQAGPYGAPPPFQPQQLPRMDPLAIVALVMSFLVGLTPIALVLGIVALVRISRSGQRGKGQAVAAVAISSAVILLATVGLTVAALSEPERGEDGRVDEATSASVFDIRKGDCFNGRAAGRIDDADGRQSELRVGLVPCDEPHDGEAYATFDIEGHSSFPGMEEVQKIADDRCMKLVSGYMMDTWSYADDVDVAYYHPESTSWARGDREVLCFLSSSGDRLESSLRQDGTTLTDEQTAYLEAVKPLYDVQLTTPEAEPEDDLTANTEWAARAAKAQADAVRDLKAADWPPETGKQVTELVAELEKGLPGWQGAGRATTADDFYLSYGTAYDHSGQKQAQKVREALDLATDMEDAPAL</sequence>
<evidence type="ECO:0000256" key="2">
    <source>
        <dbReference type="SAM" id="Phobius"/>
    </source>
</evidence>
<feature type="transmembrane region" description="Helical" evidence="2">
    <location>
        <begin position="133"/>
        <end position="155"/>
    </location>
</feature>
<feature type="domain" description="Septum formation-related" evidence="4">
    <location>
        <begin position="202"/>
        <end position="290"/>
    </location>
</feature>
<feature type="compositionally biased region" description="Low complexity" evidence="1">
    <location>
        <begin position="37"/>
        <end position="46"/>
    </location>
</feature>
<evidence type="ECO:0000256" key="1">
    <source>
        <dbReference type="SAM" id="MobiDB-lite"/>
    </source>
</evidence>
<comment type="caution">
    <text evidence="5">The sequence shown here is derived from an EMBL/GenBank/DDBJ whole genome shotgun (WGS) entry which is preliminary data.</text>
</comment>
<keyword evidence="2" id="KW-1133">Transmembrane helix</keyword>
<dbReference type="InterPro" id="IPR025241">
    <property type="entry name" value="DUF4190"/>
</dbReference>
<keyword evidence="6" id="KW-1185">Reference proteome</keyword>
<dbReference type="EMBL" id="BAAATA010000046">
    <property type="protein sequence ID" value="GAA2508907.1"/>
    <property type="molecule type" value="Genomic_DNA"/>
</dbReference>
<feature type="compositionally biased region" description="Gly residues" evidence="1">
    <location>
        <begin position="47"/>
        <end position="64"/>
    </location>
</feature>
<dbReference type="Pfam" id="PF13845">
    <property type="entry name" value="Septum_form"/>
    <property type="match status" value="1"/>
</dbReference>
<feature type="transmembrane region" description="Helical" evidence="2">
    <location>
        <begin position="93"/>
        <end position="121"/>
    </location>
</feature>
<keyword evidence="2" id="KW-0812">Transmembrane</keyword>
<name>A0ABN3MU84_9ACTN</name>
<organism evidence="5 6">
    <name type="scientific">Streptomyces thermolineatus</name>
    <dbReference type="NCBI Taxonomy" id="44033"/>
    <lineage>
        <taxon>Bacteria</taxon>
        <taxon>Bacillati</taxon>
        <taxon>Actinomycetota</taxon>
        <taxon>Actinomycetes</taxon>
        <taxon>Kitasatosporales</taxon>
        <taxon>Streptomycetaceae</taxon>
        <taxon>Streptomyces</taxon>
    </lineage>
</organism>
<protein>
    <submittedName>
        <fullName evidence="5">DUF4190 domain-containing protein</fullName>
    </submittedName>
</protein>
<evidence type="ECO:0000259" key="3">
    <source>
        <dbReference type="Pfam" id="PF13828"/>
    </source>
</evidence>
<reference evidence="5 6" key="1">
    <citation type="journal article" date="2019" name="Int. J. Syst. Evol. Microbiol.">
        <title>The Global Catalogue of Microorganisms (GCM) 10K type strain sequencing project: providing services to taxonomists for standard genome sequencing and annotation.</title>
        <authorList>
            <consortium name="The Broad Institute Genomics Platform"/>
            <consortium name="The Broad Institute Genome Sequencing Center for Infectious Disease"/>
            <person name="Wu L."/>
            <person name="Ma J."/>
        </authorList>
    </citation>
    <scope>NUCLEOTIDE SEQUENCE [LARGE SCALE GENOMIC DNA]</scope>
    <source>
        <strain evidence="5 6">JCM 6307</strain>
    </source>
</reference>